<dbReference type="AlphaFoldDB" id="A0A0V0Y9Y6"/>
<protein>
    <submittedName>
        <fullName evidence="1">Uncharacterized protein</fullName>
    </submittedName>
</protein>
<comment type="caution">
    <text evidence="1">The sequence shown here is derived from an EMBL/GenBank/DDBJ whole genome shotgun (WGS) entry which is preliminary data.</text>
</comment>
<evidence type="ECO:0000313" key="1">
    <source>
        <dbReference type="EMBL" id="KRX96786.1"/>
    </source>
</evidence>
<reference evidence="1 2" key="1">
    <citation type="submission" date="2015-01" db="EMBL/GenBank/DDBJ databases">
        <title>Evolution of Trichinella species and genotypes.</title>
        <authorList>
            <person name="Korhonen P.K."/>
            <person name="Edoardo P."/>
            <person name="Giuseppe L.R."/>
            <person name="Gasser R.B."/>
        </authorList>
    </citation>
    <scope>NUCLEOTIDE SEQUENCE [LARGE SCALE GENOMIC DNA]</scope>
    <source>
        <strain evidence="1">ISS141</strain>
    </source>
</reference>
<name>A0A0V0Y9Y6_TRIPS</name>
<dbReference type="EMBL" id="JYDU01000039">
    <property type="protein sequence ID" value="KRX96786.1"/>
    <property type="molecule type" value="Genomic_DNA"/>
</dbReference>
<gene>
    <name evidence="1" type="ORF">T4E_12378</name>
</gene>
<evidence type="ECO:0000313" key="2">
    <source>
        <dbReference type="Proteomes" id="UP000054815"/>
    </source>
</evidence>
<dbReference type="Proteomes" id="UP000054815">
    <property type="component" value="Unassembled WGS sequence"/>
</dbReference>
<sequence length="109" mass="12299">MAIINQVAAYESSRIFITVTHRPHICSIHSNHSCWHFTALAQTTYRTRSIEHRLTVITLTVRKKADLKSGQVRSDLLTKQSMRIDVTGMLDAMQPIHNKIFIASAAPLS</sequence>
<organism evidence="1 2">
    <name type="scientific">Trichinella pseudospiralis</name>
    <name type="common">Parasitic roundworm</name>
    <dbReference type="NCBI Taxonomy" id="6337"/>
    <lineage>
        <taxon>Eukaryota</taxon>
        <taxon>Metazoa</taxon>
        <taxon>Ecdysozoa</taxon>
        <taxon>Nematoda</taxon>
        <taxon>Enoplea</taxon>
        <taxon>Dorylaimia</taxon>
        <taxon>Trichinellida</taxon>
        <taxon>Trichinellidae</taxon>
        <taxon>Trichinella</taxon>
    </lineage>
</organism>
<proteinExistence type="predicted"/>
<accession>A0A0V0Y9Y6</accession>